<dbReference type="AlphaFoldDB" id="A0A139WZT3"/>
<gene>
    <name evidence="3" type="ORF">WA1_05560</name>
</gene>
<dbReference type="OrthoDB" id="453897at2"/>
<dbReference type="InterPro" id="IPR008538">
    <property type="entry name" value="Uma2"/>
</dbReference>
<dbReference type="EMBL" id="ANNX02000045">
    <property type="protein sequence ID" value="KYC37959.1"/>
    <property type="molecule type" value="Genomic_DNA"/>
</dbReference>
<dbReference type="STRING" id="128403.WA1_05560"/>
<dbReference type="CDD" id="cd06260">
    <property type="entry name" value="DUF820-like"/>
    <property type="match status" value="1"/>
</dbReference>
<comment type="caution">
    <text evidence="3">The sequence shown here is derived from an EMBL/GenBank/DDBJ whole genome shotgun (WGS) entry which is preliminary data.</text>
</comment>
<dbReference type="Pfam" id="PF05685">
    <property type="entry name" value="Uma2"/>
    <property type="match status" value="1"/>
</dbReference>
<reference evidence="3 4" key="1">
    <citation type="journal article" date="2013" name="Genome Biol. Evol.">
        <title>Genomes of Stigonematalean cyanobacteria (subsection V) and the evolution of oxygenic photosynthesis from prokaryotes to plastids.</title>
        <authorList>
            <person name="Dagan T."/>
            <person name="Roettger M."/>
            <person name="Stucken K."/>
            <person name="Landan G."/>
            <person name="Koch R."/>
            <person name="Major P."/>
            <person name="Gould S.B."/>
            <person name="Goremykin V.V."/>
            <person name="Rippka R."/>
            <person name="Tandeau de Marsac N."/>
            <person name="Gugger M."/>
            <person name="Lockhart P.J."/>
            <person name="Allen J.F."/>
            <person name="Brune I."/>
            <person name="Maus I."/>
            <person name="Puhler A."/>
            <person name="Martin W.F."/>
        </authorList>
    </citation>
    <scope>NUCLEOTIDE SEQUENCE [LARGE SCALE GENOMIC DNA]</scope>
    <source>
        <strain evidence="3 4">PCC 7110</strain>
    </source>
</reference>
<dbReference type="PANTHER" id="PTHR33352:SF3">
    <property type="entry name" value="SLR1612 PROTEIN"/>
    <property type="match status" value="1"/>
</dbReference>
<evidence type="ECO:0000259" key="2">
    <source>
        <dbReference type="Pfam" id="PF05685"/>
    </source>
</evidence>
<feature type="compositionally biased region" description="Low complexity" evidence="1">
    <location>
        <begin position="236"/>
        <end position="274"/>
    </location>
</feature>
<accession>A0A139WZT3</accession>
<keyword evidence="4" id="KW-1185">Reference proteome</keyword>
<evidence type="ECO:0000313" key="3">
    <source>
        <dbReference type="EMBL" id="KYC37959.1"/>
    </source>
</evidence>
<proteinExistence type="predicted"/>
<evidence type="ECO:0000256" key="1">
    <source>
        <dbReference type="SAM" id="MobiDB-lite"/>
    </source>
</evidence>
<evidence type="ECO:0000313" key="4">
    <source>
        <dbReference type="Proteomes" id="UP000076925"/>
    </source>
</evidence>
<feature type="region of interest" description="Disordered" evidence="1">
    <location>
        <begin position="236"/>
        <end position="280"/>
    </location>
</feature>
<feature type="domain" description="Putative restriction endonuclease" evidence="2">
    <location>
        <begin position="58"/>
        <end position="198"/>
    </location>
</feature>
<sequence>MTFPTHLTPQSQLPIPVDETLPTMYDLPSDNPEEPGLPDEFHFFQPLLLMLTFLPPGWNPELVYSAIDLNLYYDVEHTLWYKRSDWFGVVGVQRLYQGQDLRLSYVTWQEKVNPTVVVELLSPGTEHEDLGETESEPDEPPTKWFVYEKILQVPYYVIFSRYTNKLQGFRLVDGEYQAMNLTDGRLLIPEIGLSLGLWEGSFRGISRLWLRWLTLNGELIPHPSEEAIAAKQEAQQAKQETQQAKQETQQAKQETQQAKQEIQQAKQEIQQAQQEADEAKRRAEKLTERLRQLGIDLDEVE</sequence>
<name>A0A139WZT3_9CYAN</name>
<dbReference type="PANTHER" id="PTHR33352">
    <property type="entry name" value="SLR1095 PROTEIN"/>
    <property type="match status" value="1"/>
</dbReference>
<organism evidence="3 4">
    <name type="scientific">Scytonema hofmannii PCC 7110</name>
    <dbReference type="NCBI Taxonomy" id="128403"/>
    <lineage>
        <taxon>Bacteria</taxon>
        <taxon>Bacillati</taxon>
        <taxon>Cyanobacteriota</taxon>
        <taxon>Cyanophyceae</taxon>
        <taxon>Nostocales</taxon>
        <taxon>Scytonemataceae</taxon>
        <taxon>Scytonema</taxon>
    </lineage>
</organism>
<dbReference type="Proteomes" id="UP000076925">
    <property type="component" value="Unassembled WGS sequence"/>
</dbReference>
<dbReference type="RefSeq" id="WP_066612744.1">
    <property type="nucleotide sequence ID" value="NZ_KQ976354.1"/>
</dbReference>
<protein>
    <recommendedName>
        <fullName evidence="2">Putative restriction endonuclease domain-containing protein</fullName>
    </recommendedName>
</protein>